<dbReference type="GO" id="GO:0005524">
    <property type="term" value="F:ATP binding"/>
    <property type="evidence" value="ECO:0007669"/>
    <property type="project" value="UniProtKB-KW"/>
</dbReference>
<dbReference type="OrthoDB" id="438179at2759"/>
<dbReference type="eggNOG" id="KOG2007">
    <property type="taxonomic scope" value="Eukaryota"/>
</dbReference>
<dbReference type="GeneID" id="20077643"/>
<dbReference type="EC" id="6.1.1.16" evidence="2"/>
<dbReference type="InterPro" id="IPR024909">
    <property type="entry name" value="Cys-tRNA/MSH_ligase"/>
</dbReference>
<dbReference type="NCBIfam" id="TIGR00435">
    <property type="entry name" value="cysS"/>
    <property type="match status" value="1"/>
</dbReference>
<dbReference type="VEuPathDB" id="FungiDB:H310_00593"/>
<evidence type="ECO:0000256" key="2">
    <source>
        <dbReference type="ARBA" id="ARBA00012832"/>
    </source>
</evidence>
<feature type="domain" description="tRNA synthetases class I catalytic" evidence="11">
    <location>
        <begin position="45"/>
        <end position="345"/>
    </location>
</feature>
<dbReference type="PRINTS" id="PR00983">
    <property type="entry name" value="TRNASYNTHCYS"/>
</dbReference>
<dbReference type="InterPro" id="IPR032678">
    <property type="entry name" value="tRNA-synt_1_cat_dom"/>
</dbReference>
<keyword evidence="3 12" id="KW-0436">Ligase</keyword>
<organism evidence="12">
    <name type="scientific">Aphanomyces invadans</name>
    <dbReference type="NCBI Taxonomy" id="157072"/>
    <lineage>
        <taxon>Eukaryota</taxon>
        <taxon>Sar</taxon>
        <taxon>Stramenopiles</taxon>
        <taxon>Oomycota</taxon>
        <taxon>Saprolegniomycetes</taxon>
        <taxon>Saprolegniales</taxon>
        <taxon>Verrucalvaceae</taxon>
        <taxon>Aphanomyces</taxon>
    </lineage>
</organism>
<keyword evidence="5" id="KW-0547">Nucleotide-binding</keyword>
<keyword evidence="4" id="KW-0479">Metal-binding</keyword>
<dbReference type="PANTHER" id="PTHR10890:SF3">
    <property type="entry name" value="CYSTEINE--TRNA LIGASE, CYTOPLASMIC"/>
    <property type="match status" value="1"/>
</dbReference>
<dbReference type="GO" id="GO:0004817">
    <property type="term" value="F:cysteine-tRNA ligase activity"/>
    <property type="evidence" value="ECO:0007669"/>
    <property type="project" value="UniProtKB-EC"/>
</dbReference>
<keyword evidence="6" id="KW-0862">Zinc</keyword>
<dbReference type="Gene3D" id="1.20.120.1910">
    <property type="entry name" value="Cysteine-tRNA ligase, C-terminal anti-codon recognition domain"/>
    <property type="match status" value="1"/>
</dbReference>
<evidence type="ECO:0000259" key="11">
    <source>
        <dbReference type="Pfam" id="PF01406"/>
    </source>
</evidence>
<dbReference type="InterPro" id="IPR009080">
    <property type="entry name" value="tRNAsynth_Ia_anticodon-bd"/>
</dbReference>
<dbReference type="GO" id="GO:0046872">
    <property type="term" value="F:metal ion binding"/>
    <property type="evidence" value="ECO:0007669"/>
    <property type="project" value="UniProtKB-KW"/>
</dbReference>
<dbReference type="SUPFAM" id="SSF47323">
    <property type="entry name" value="Anticodon-binding domain of a subclass of class I aminoacyl-tRNA synthetases"/>
    <property type="match status" value="1"/>
</dbReference>
<accession>A0A024UW95</accession>
<dbReference type="SUPFAM" id="SSF52374">
    <property type="entry name" value="Nucleotidylyl transferase"/>
    <property type="match status" value="1"/>
</dbReference>
<dbReference type="InterPro" id="IPR014729">
    <property type="entry name" value="Rossmann-like_a/b/a_fold"/>
</dbReference>
<dbReference type="EMBL" id="KI913952">
    <property type="protein sequence ID" value="ETW10240.1"/>
    <property type="molecule type" value="Genomic_DNA"/>
</dbReference>
<protein>
    <recommendedName>
        <fullName evidence="2">cysteine--tRNA ligase</fullName>
        <ecNumber evidence="2">6.1.1.16</ecNumber>
    </recommendedName>
    <alternativeName>
        <fullName evidence="10">Cysteinyl-tRNA synthetase</fullName>
    </alternativeName>
</protein>
<dbReference type="RefSeq" id="XP_008861651.1">
    <property type="nucleotide sequence ID" value="XM_008863429.1"/>
</dbReference>
<keyword evidence="8" id="KW-0648">Protein biosynthesis</keyword>
<proteinExistence type="inferred from homology"/>
<dbReference type="STRING" id="157072.A0A024UW95"/>
<evidence type="ECO:0000313" key="12">
    <source>
        <dbReference type="EMBL" id="ETW10240.1"/>
    </source>
</evidence>
<comment type="cofactor">
    <cofactor evidence="1">
        <name>Zn(2+)</name>
        <dbReference type="ChEBI" id="CHEBI:29105"/>
    </cofactor>
</comment>
<dbReference type="FunFam" id="3.40.50.620:FF:000027">
    <property type="entry name" value="Cysteine--tRNA ligase, cytoplasmic"/>
    <property type="match status" value="1"/>
</dbReference>
<evidence type="ECO:0000256" key="4">
    <source>
        <dbReference type="ARBA" id="ARBA00022723"/>
    </source>
</evidence>
<keyword evidence="9" id="KW-0030">Aminoacyl-tRNA synthetase</keyword>
<evidence type="ECO:0000256" key="5">
    <source>
        <dbReference type="ARBA" id="ARBA00022741"/>
    </source>
</evidence>
<evidence type="ECO:0000256" key="8">
    <source>
        <dbReference type="ARBA" id="ARBA00022917"/>
    </source>
</evidence>
<evidence type="ECO:0000256" key="10">
    <source>
        <dbReference type="ARBA" id="ARBA00031499"/>
    </source>
</evidence>
<dbReference type="HAMAP" id="MF_00041">
    <property type="entry name" value="Cys_tRNA_synth"/>
    <property type="match status" value="1"/>
</dbReference>
<evidence type="ECO:0000256" key="3">
    <source>
        <dbReference type="ARBA" id="ARBA00022598"/>
    </source>
</evidence>
<sequence>MMRWTKMRALHGPAMRRRLSTAASKPQLVAFNSLTGQLDAFPTSSSPLKWYVCGPTVYDSAHLGHARSYVSQDILRRVLTQHFHQEIFLVMGMTDVDDKIIAAAASQQTTMTNIARTNEAAFLRNLADLNVLRVSSITRVSEHIPEIIAYIQGLGANGFAYVTSDGVYFDTVAMGAKYGKLAPNTPQEYDNVVPEDGAVGGEKRNVRDFALWKLSKSPEEPGWESPWGRGRPGWHIECSAMTHHVLGDAIDVHSGGVDLRFPHHNNEIAQCDAYHHHACDHTWCKHFVHFGHLYIKGLKMSKSLKNFITIDSLLETYSADTFRVFCLQYKYNMNVHFSEDRMRDASAIYQRFLSFLQTLQSHVKAAAHSPLSRRVDGVDHTVLAALAQCKQDVDIAMRHDFDTPRALQHLLDLISHTNKTWKDHPSMSVEVLCTVATYIVDTLTLFGLATLRFPSLRLAAPVADDATSLNSIQANDVMDAFTTFRANVRALALTNTSDKVARDILNLCDNVRDVELPALGIQLEDVAPGKSFWKPQQGDDVAAAVDKSSSEKAILAIKAAEFEAEMQIAPASYFCQSRQFQGKFTAFDDQGLPTHDADGVELTKTARKKLAKKLDKHAKSYEKFWRKSP</sequence>
<dbReference type="Pfam" id="PF01406">
    <property type="entry name" value="tRNA-synt_1e"/>
    <property type="match status" value="1"/>
</dbReference>
<dbReference type="GO" id="GO:0006423">
    <property type="term" value="P:cysteinyl-tRNA aminoacylation"/>
    <property type="evidence" value="ECO:0007669"/>
    <property type="project" value="InterPro"/>
</dbReference>
<dbReference type="InterPro" id="IPR015803">
    <property type="entry name" value="Cys-tRNA-ligase"/>
</dbReference>
<name>A0A024UW95_9STRA</name>
<dbReference type="Gene3D" id="3.40.50.620">
    <property type="entry name" value="HUPs"/>
    <property type="match status" value="1"/>
</dbReference>
<keyword evidence="7" id="KW-0067">ATP-binding</keyword>
<gene>
    <name evidence="12" type="ORF">H310_00593</name>
</gene>
<reference evidence="12" key="1">
    <citation type="submission" date="2013-12" db="EMBL/GenBank/DDBJ databases">
        <title>The Genome Sequence of Aphanomyces invadans NJM9701.</title>
        <authorList>
            <consortium name="The Broad Institute Genomics Platform"/>
            <person name="Russ C."/>
            <person name="Tyler B."/>
            <person name="van West P."/>
            <person name="Dieguez-Uribeondo J."/>
            <person name="Young S.K."/>
            <person name="Zeng Q."/>
            <person name="Gargeya S."/>
            <person name="Fitzgerald M."/>
            <person name="Abouelleil A."/>
            <person name="Alvarado L."/>
            <person name="Chapman S.B."/>
            <person name="Gainer-Dewar J."/>
            <person name="Goldberg J."/>
            <person name="Griggs A."/>
            <person name="Gujja S."/>
            <person name="Hansen M."/>
            <person name="Howarth C."/>
            <person name="Imamovic A."/>
            <person name="Ireland A."/>
            <person name="Larimer J."/>
            <person name="McCowan C."/>
            <person name="Murphy C."/>
            <person name="Pearson M."/>
            <person name="Poon T.W."/>
            <person name="Priest M."/>
            <person name="Roberts A."/>
            <person name="Saif S."/>
            <person name="Shea T."/>
            <person name="Sykes S."/>
            <person name="Wortman J."/>
            <person name="Nusbaum C."/>
            <person name="Birren B."/>
        </authorList>
    </citation>
    <scope>NUCLEOTIDE SEQUENCE [LARGE SCALE GENOMIC DNA]</scope>
    <source>
        <strain evidence="12">NJM9701</strain>
    </source>
</reference>
<dbReference type="CDD" id="cd00672">
    <property type="entry name" value="CysRS_core"/>
    <property type="match status" value="1"/>
</dbReference>
<evidence type="ECO:0000256" key="9">
    <source>
        <dbReference type="ARBA" id="ARBA00023146"/>
    </source>
</evidence>
<evidence type="ECO:0000256" key="6">
    <source>
        <dbReference type="ARBA" id="ARBA00022833"/>
    </source>
</evidence>
<evidence type="ECO:0000256" key="7">
    <source>
        <dbReference type="ARBA" id="ARBA00022840"/>
    </source>
</evidence>
<dbReference type="PANTHER" id="PTHR10890">
    <property type="entry name" value="CYSTEINYL-TRNA SYNTHETASE"/>
    <property type="match status" value="1"/>
</dbReference>
<evidence type="ECO:0000256" key="1">
    <source>
        <dbReference type="ARBA" id="ARBA00001947"/>
    </source>
</evidence>
<dbReference type="AlphaFoldDB" id="A0A024UW95"/>
<dbReference type="GO" id="GO:0005737">
    <property type="term" value="C:cytoplasm"/>
    <property type="evidence" value="ECO:0007669"/>
    <property type="project" value="TreeGrafter"/>
</dbReference>